<dbReference type="EMBL" id="CACRYJ010000058">
    <property type="protein sequence ID" value="VZO39206.1"/>
    <property type="molecule type" value="Genomic_DNA"/>
</dbReference>
<comment type="caution">
    <text evidence="2">The sequence shown here is derived from an EMBL/GenBank/DDBJ whole genome shotgun (WGS) entry which is preliminary data.</text>
</comment>
<proteinExistence type="predicted"/>
<evidence type="ECO:0000313" key="3">
    <source>
        <dbReference type="Proteomes" id="UP000419743"/>
    </source>
</evidence>
<organism evidence="2 3">
    <name type="scientific">Occultella aeris</name>
    <dbReference type="NCBI Taxonomy" id="2761496"/>
    <lineage>
        <taxon>Bacteria</taxon>
        <taxon>Bacillati</taxon>
        <taxon>Actinomycetota</taxon>
        <taxon>Actinomycetes</taxon>
        <taxon>Micrococcales</taxon>
        <taxon>Ruaniaceae</taxon>
        <taxon>Occultella</taxon>
    </lineage>
</organism>
<dbReference type="Proteomes" id="UP000419743">
    <property type="component" value="Unassembled WGS sequence"/>
</dbReference>
<accession>A0A7M4DP20</accession>
<reference evidence="2 3" key="1">
    <citation type="submission" date="2019-11" db="EMBL/GenBank/DDBJ databases">
        <authorList>
            <person name="Criscuolo A."/>
        </authorList>
    </citation>
    <scope>NUCLEOTIDE SEQUENCE [LARGE SCALE GENOMIC DNA]</scope>
    <source>
        <strain evidence="2">CIP111667</strain>
    </source>
</reference>
<keyword evidence="3" id="KW-1185">Reference proteome</keyword>
<evidence type="ECO:0008006" key="4">
    <source>
        <dbReference type="Google" id="ProtNLM"/>
    </source>
</evidence>
<name>A0A7M4DP20_9MICO</name>
<feature type="region of interest" description="Disordered" evidence="1">
    <location>
        <begin position="1"/>
        <end position="22"/>
    </location>
</feature>
<evidence type="ECO:0000313" key="2">
    <source>
        <dbReference type="EMBL" id="VZO39206.1"/>
    </source>
</evidence>
<dbReference type="AlphaFoldDB" id="A0A7M4DP20"/>
<sequence length="170" mass="18818">MAASDHAPPDPADDAAGSEPALSDEVVTVDRDRLKAWLREHDQKFFVSDDSHLGGLWNGHVFTVALAGANEVLQIRAQWNRRITIERRPELMDFINARHARTLWPKCFLLVHDDGTMRFCAESATPLREGLSEHQLGRAIRAAITTALAVFAELDDRYPDPALQAPGGLA</sequence>
<gene>
    <name evidence="2" type="ORF">HALOF300_03901</name>
</gene>
<dbReference type="InterPro" id="IPR019660">
    <property type="entry name" value="Put_sensory_transdc_reg_YbjN"/>
</dbReference>
<dbReference type="Pfam" id="PF10722">
    <property type="entry name" value="YbjN"/>
    <property type="match status" value="1"/>
</dbReference>
<evidence type="ECO:0000256" key="1">
    <source>
        <dbReference type="SAM" id="MobiDB-lite"/>
    </source>
</evidence>
<protein>
    <recommendedName>
        <fullName evidence="4">YbjN domain-containing protein</fullName>
    </recommendedName>
</protein>
<dbReference type="RefSeq" id="WP_197522686.1">
    <property type="nucleotide sequence ID" value="NZ_CACRYJ010000058.1"/>
</dbReference>